<reference evidence="1 2" key="1">
    <citation type="submission" date="2019-12" db="EMBL/GenBank/DDBJ databases">
        <authorList>
            <person name="Reyes-Prieto M."/>
        </authorList>
    </citation>
    <scope>NUCLEOTIDE SEQUENCE [LARGE SCALE GENOMIC DNA]</scope>
    <source>
        <strain evidence="1">HF14-78462</strain>
    </source>
</reference>
<dbReference type="AlphaFoldDB" id="A0A5S9R5F8"/>
<proteinExistence type="predicted"/>
<name>A0A5S9R5F8_9HYPH</name>
<organism evidence="1 2">
    <name type="scientific">Starkeya nomas</name>
    <dbReference type="NCBI Taxonomy" id="2666134"/>
    <lineage>
        <taxon>Bacteria</taxon>
        <taxon>Pseudomonadati</taxon>
        <taxon>Pseudomonadota</taxon>
        <taxon>Alphaproteobacteria</taxon>
        <taxon>Hyphomicrobiales</taxon>
        <taxon>Xanthobacteraceae</taxon>
        <taxon>Starkeya</taxon>
    </lineage>
</organism>
<dbReference type="Proteomes" id="UP000433050">
    <property type="component" value="Unassembled WGS sequence"/>
</dbReference>
<accession>A0A5S9R5F8</accession>
<protein>
    <submittedName>
        <fullName evidence="1">Uncharacterized protein</fullName>
    </submittedName>
</protein>
<evidence type="ECO:0000313" key="1">
    <source>
        <dbReference type="EMBL" id="CAA0128878.1"/>
    </source>
</evidence>
<evidence type="ECO:0000313" key="2">
    <source>
        <dbReference type="Proteomes" id="UP000433050"/>
    </source>
</evidence>
<gene>
    <name evidence="1" type="ORF">STARVERO_04373</name>
</gene>
<keyword evidence="2" id="KW-1185">Reference proteome</keyword>
<sequence>MRFTDLSNLLATPAAATKGPDAALPDTPFLTHAKQAGLAACSNVYPVLGQLLTDGARYNVVSTWNEQEPDKHAIQALVGLNYQSSSYTGSAGGVVVASPNGAACEGAMIRVAPLSATCASVPATLPQGSTLANTLGNVQVYALAGNGGQAMLVPSGGGCVVVSIAWARG</sequence>
<dbReference type="EMBL" id="CACSAS010000015">
    <property type="protein sequence ID" value="CAA0128878.1"/>
    <property type="molecule type" value="Genomic_DNA"/>
</dbReference>